<dbReference type="InterPro" id="IPR057670">
    <property type="entry name" value="SH3_retrovirus"/>
</dbReference>
<dbReference type="PANTHER" id="PTHR11439:SF496">
    <property type="entry name" value="RNA-DIRECTED DNA POLYMERASE"/>
    <property type="match status" value="1"/>
</dbReference>
<evidence type="ECO:0000256" key="1">
    <source>
        <dbReference type="SAM" id="MobiDB-lite"/>
    </source>
</evidence>
<evidence type="ECO:0000259" key="4">
    <source>
        <dbReference type="Pfam" id="PF25597"/>
    </source>
</evidence>
<feature type="domain" description="Retrovirus-related Pol polyprotein from transposon TNT 1-94-like beta-barrel" evidence="3">
    <location>
        <begin position="36"/>
        <end position="118"/>
    </location>
</feature>
<dbReference type="OrthoDB" id="418757at2759"/>
<feature type="domain" description="GAG-pre-integrase" evidence="2">
    <location>
        <begin position="144"/>
        <end position="213"/>
    </location>
</feature>
<feature type="domain" description="Retroviral polymerase SH3-like" evidence="4">
    <location>
        <begin position="249"/>
        <end position="294"/>
    </location>
</feature>
<dbReference type="InterPro" id="IPR036397">
    <property type="entry name" value="RNaseH_sf"/>
</dbReference>
<dbReference type="Pfam" id="PF22936">
    <property type="entry name" value="Pol_BBD"/>
    <property type="match status" value="1"/>
</dbReference>
<evidence type="ECO:0000259" key="3">
    <source>
        <dbReference type="Pfam" id="PF22936"/>
    </source>
</evidence>
<gene>
    <name evidence="5" type="ORF">CCAM_LOCUS12647</name>
</gene>
<reference evidence="5 6" key="1">
    <citation type="submission" date="2018-04" db="EMBL/GenBank/DDBJ databases">
        <authorList>
            <person name="Vogel A."/>
        </authorList>
    </citation>
    <scope>NUCLEOTIDE SEQUENCE [LARGE SCALE GENOMIC DNA]</scope>
</reference>
<dbReference type="AlphaFoldDB" id="A0A484L3I9"/>
<dbReference type="Gene3D" id="3.30.420.10">
    <property type="entry name" value="Ribonuclease H-like superfamily/Ribonuclease H"/>
    <property type="match status" value="1"/>
</dbReference>
<evidence type="ECO:0000313" key="6">
    <source>
        <dbReference type="Proteomes" id="UP000595140"/>
    </source>
</evidence>
<dbReference type="Proteomes" id="UP000595140">
    <property type="component" value="Unassembled WGS sequence"/>
</dbReference>
<name>A0A484L3I9_9ASTE</name>
<evidence type="ECO:0000259" key="2">
    <source>
        <dbReference type="Pfam" id="PF13976"/>
    </source>
</evidence>
<dbReference type="GO" id="GO:0003676">
    <property type="term" value="F:nucleic acid binding"/>
    <property type="evidence" value="ECO:0007669"/>
    <property type="project" value="InterPro"/>
</dbReference>
<dbReference type="Pfam" id="PF13976">
    <property type="entry name" value="gag_pre-integrs"/>
    <property type="match status" value="1"/>
</dbReference>
<sequence>MEVHPMIQRLRDLYQGQPQNSDIYVIEVNMSDFTSWVMDTGCGSHICTSMQNLHEVRHLTEGEVQLKVGNGALVNALAVGTYVLSLPSGLLLHLNNCLFVPAISRNIISVSCLDNAGFSINIKDKCLSVFRNDIYYATAKMTNGLYILDLDATVYNVDVKRSKPNSLNLTYLWHCCLGHINEKRISKLRHSGVLDSFDLESYDVCQSCLLGKMTKAPFTGHGERASDVLGGFSYFVTFTDDLSRRLMTSGKLDSKSDRCKFVGYPKETKGYEFYHPTDNKIFVARNGTFLEKEFLSAISSGRKVDLEEIREPQEEISSVVESERQDLVSRPARVLPRRSHRMRNPPVRYGFLVSDEGDVLLVDQGEPETYLEAITYQGNPGEAHWTAVKNILKYLRNTKDAFLVYGNEEELKVVGYTDASFQTDRDDYKSQAGYVFCLNGGAFSWKSSKQGTTADSTTEAEYMAAAEAAKEGVWIKKFISELGVVPSINDPIPLFCDNTGAIAQAKEPRSHQKTKHIVRRYHIIREIVDRGDIEICKVGTDDNISDPLTKPLGKLKHEGHTRSMGIRQMPDWP</sequence>
<evidence type="ECO:0000313" key="5">
    <source>
        <dbReference type="EMBL" id="VFQ70871.1"/>
    </source>
</evidence>
<protein>
    <submittedName>
        <fullName evidence="5">Uncharacterized protein</fullName>
    </submittedName>
</protein>
<dbReference type="PANTHER" id="PTHR11439">
    <property type="entry name" value="GAG-POL-RELATED RETROTRANSPOSON"/>
    <property type="match status" value="1"/>
</dbReference>
<dbReference type="InterPro" id="IPR054722">
    <property type="entry name" value="PolX-like_BBD"/>
</dbReference>
<accession>A0A484L3I9</accession>
<dbReference type="InterPro" id="IPR025724">
    <property type="entry name" value="GAG-pre-integrase_dom"/>
</dbReference>
<dbReference type="EMBL" id="OOIL02000956">
    <property type="protein sequence ID" value="VFQ70871.1"/>
    <property type="molecule type" value="Genomic_DNA"/>
</dbReference>
<dbReference type="CDD" id="cd09272">
    <property type="entry name" value="RNase_HI_RT_Ty1"/>
    <property type="match status" value="1"/>
</dbReference>
<dbReference type="Pfam" id="PF25597">
    <property type="entry name" value="SH3_retrovirus"/>
    <property type="match status" value="1"/>
</dbReference>
<proteinExistence type="predicted"/>
<feature type="region of interest" description="Disordered" evidence="1">
    <location>
        <begin position="549"/>
        <end position="573"/>
    </location>
</feature>
<keyword evidence="6" id="KW-1185">Reference proteome</keyword>
<organism evidence="5 6">
    <name type="scientific">Cuscuta campestris</name>
    <dbReference type="NCBI Taxonomy" id="132261"/>
    <lineage>
        <taxon>Eukaryota</taxon>
        <taxon>Viridiplantae</taxon>
        <taxon>Streptophyta</taxon>
        <taxon>Embryophyta</taxon>
        <taxon>Tracheophyta</taxon>
        <taxon>Spermatophyta</taxon>
        <taxon>Magnoliopsida</taxon>
        <taxon>eudicotyledons</taxon>
        <taxon>Gunneridae</taxon>
        <taxon>Pentapetalae</taxon>
        <taxon>asterids</taxon>
        <taxon>lamiids</taxon>
        <taxon>Solanales</taxon>
        <taxon>Convolvulaceae</taxon>
        <taxon>Cuscuteae</taxon>
        <taxon>Cuscuta</taxon>
        <taxon>Cuscuta subgen. Grammica</taxon>
        <taxon>Cuscuta sect. Cleistogrammica</taxon>
    </lineage>
</organism>